<reference evidence="1" key="1">
    <citation type="submission" date="2018-05" db="EMBL/GenBank/DDBJ databases">
        <authorList>
            <person name="Lanie J.A."/>
            <person name="Ng W.-L."/>
            <person name="Kazmierczak K.M."/>
            <person name="Andrzejewski T.M."/>
            <person name="Davidsen T.M."/>
            <person name="Wayne K.J."/>
            <person name="Tettelin H."/>
            <person name="Glass J.I."/>
            <person name="Rusch D."/>
            <person name="Podicherti R."/>
            <person name="Tsui H.-C.T."/>
            <person name="Winkler M.E."/>
        </authorList>
    </citation>
    <scope>NUCLEOTIDE SEQUENCE</scope>
</reference>
<sequence length="33" mass="3539">VVVIPTSTLTEFTVSELFVMVAEGTITIEELVA</sequence>
<dbReference type="EMBL" id="UINC01001084">
    <property type="protein sequence ID" value="SUZ70246.1"/>
    <property type="molecule type" value="Genomic_DNA"/>
</dbReference>
<protein>
    <submittedName>
        <fullName evidence="1">Uncharacterized protein</fullName>
    </submittedName>
</protein>
<organism evidence="1">
    <name type="scientific">marine metagenome</name>
    <dbReference type="NCBI Taxonomy" id="408172"/>
    <lineage>
        <taxon>unclassified sequences</taxon>
        <taxon>metagenomes</taxon>
        <taxon>ecological metagenomes</taxon>
    </lineage>
</organism>
<gene>
    <name evidence="1" type="ORF">METZ01_LOCUS23100</name>
</gene>
<name>A0A381PT64_9ZZZZ</name>
<evidence type="ECO:0000313" key="1">
    <source>
        <dbReference type="EMBL" id="SUZ70246.1"/>
    </source>
</evidence>
<accession>A0A381PT64</accession>
<proteinExistence type="predicted"/>
<feature type="non-terminal residue" evidence="1">
    <location>
        <position position="1"/>
    </location>
</feature>
<dbReference type="AlphaFoldDB" id="A0A381PT64"/>